<gene>
    <name evidence="2" type="ORF">S03H2_62729</name>
</gene>
<dbReference type="AlphaFoldDB" id="X1JCL7"/>
<keyword evidence="1" id="KW-0051">Antiviral defense</keyword>
<dbReference type="InterPro" id="IPR013337">
    <property type="entry name" value="CRISPR-assoc_prot_Cas5_Tneap"/>
</dbReference>
<dbReference type="NCBIfam" id="TIGR02593">
    <property type="entry name" value="CRISPR_cas5"/>
    <property type="match status" value="1"/>
</dbReference>
<accession>X1JCL7</accession>
<organism evidence="2">
    <name type="scientific">marine sediment metagenome</name>
    <dbReference type="NCBI Taxonomy" id="412755"/>
    <lineage>
        <taxon>unclassified sequences</taxon>
        <taxon>metagenomes</taxon>
        <taxon>ecological metagenomes</taxon>
    </lineage>
</organism>
<dbReference type="NCBIfam" id="TIGR01895">
    <property type="entry name" value="cas_Cas5t"/>
    <property type="match status" value="1"/>
</dbReference>
<name>X1JCL7_9ZZZZ</name>
<dbReference type="InterPro" id="IPR013422">
    <property type="entry name" value="CRISPR-assoc_prot_Cas5_N"/>
</dbReference>
<evidence type="ECO:0000313" key="2">
    <source>
        <dbReference type="EMBL" id="GAH79255.1"/>
    </source>
</evidence>
<comment type="caution">
    <text evidence="2">The sequence shown here is derived from an EMBL/GenBank/DDBJ whole genome shotgun (WGS) entry which is preliminary data.</text>
</comment>
<feature type="non-terminal residue" evidence="2">
    <location>
        <position position="114"/>
    </location>
</feature>
<evidence type="ECO:0008006" key="3">
    <source>
        <dbReference type="Google" id="ProtNLM"/>
    </source>
</evidence>
<evidence type="ECO:0000256" key="1">
    <source>
        <dbReference type="ARBA" id="ARBA00023118"/>
    </source>
</evidence>
<dbReference type="EMBL" id="BARU01040591">
    <property type="protein sequence ID" value="GAH79255.1"/>
    <property type="molecule type" value="Genomic_DNA"/>
</dbReference>
<proteinExistence type="predicted"/>
<protein>
    <recommendedName>
        <fullName evidence="3">CRISPR-associated protein Cas5</fullName>
    </recommendedName>
</protein>
<sequence>MDALRIKITALTASFRYPTFISGIQPSLPAPPLSTIYGLLSAAKGSWVTPADTDVGYIYSKEGEATDLETIHVFNDKGKYGGSNVIRREFHFLPNMVLYLTNIEFEKYFSTPYF</sequence>
<dbReference type="GO" id="GO:0051607">
    <property type="term" value="P:defense response to virus"/>
    <property type="evidence" value="ECO:0007669"/>
    <property type="project" value="UniProtKB-KW"/>
</dbReference>
<dbReference type="CDD" id="cd09693">
    <property type="entry name" value="Cas5_I"/>
    <property type="match status" value="1"/>
</dbReference>
<reference evidence="2" key="1">
    <citation type="journal article" date="2014" name="Front. Microbiol.">
        <title>High frequency of phylogenetically diverse reductive dehalogenase-homologous genes in deep subseafloor sedimentary metagenomes.</title>
        <authorList>
            <person name="Kawai M."/>
            <person name="Futagami T."/>
            <person name="Toyoda A."/>
            <person name="Takaki Y."/>
            <person name="Nishi S."/>
            <person name="Hori S."/>
            <person name="Arai W."/>
            <person name="Tsubouchi T."/>
            <person name="Morono Y."/>
            <person name="Uchiyama I."/>
            <person name="Ito T."/>
            <person name="Fujiyama A."/>
            <person name="Inagaki F."/>
            <person name="Takami H."/>
        </authorList>
    </citation>
    <scope>NUCLEOTIDE SEQUENCE</scope>
    <source>
        <strain evidence="2">Expedition CK06-06</strain>
    </source>
</reference>